<comment type="caution">
    <text evidence="1">The sequence shown here is derived from an EMBL/GenBank/DDBJ whole genome shotgun (WGS) entry which is preliminary data.</text>
</comment>
<dbReference type="EMBL" id="PPCN01000001">
    <property type="protein sequence ID" value="POF34147.1"/>
    <property type="molecule type" value="Genomic_DNA"/>
</dbReference>
<sequence>MKLLFQKMSITKQMDPNVTKTKIVREKIWSKLDAVALPDSRFHKNFAEVIPDFIGSDKATDRIVEQPFFQTGSYAFITPDNCLVDLRRRMLEAGKSMVVSTYGIYRGFWLLEPDMVPKGQELFAAWLDGLEHFGRPITLAEIAERGRFDFLVTGASAVSLDGVRFGKGHGFFDMEWGMFTELGIVDDRSPVTAIVHDIQVVEDKLFPSPTDILVDHIATPERFHSIENRGTRPRGIHWDLLEPEQIAQTPPLQELRKLRGLDA</sequence>
<dbReference type="GO" id="GO:0005737">
    <property type="term" value="C:cytoplasm"/>
    <property type="evidence" value="ECO:0007669"/>
    <property type="project" value="TreeGrafter"/>
</dbReference>
<dbReference type="SUPFAM" id="SSF100950">
    <property type="entry name" value="NagB/RpiA/CoA transferase-like"/>
    <property type="match status" value="1"/>
</dbReference>
<dbReference type="InterPro" id="IPR024185">
    <property type="entry name" value="FTHF_cligase-like_sf"/>
</dbReference>
<accession>A0A2S3V2E1</accession>
<dbReference type="AlphaFoldDB" id="A0A2S3V2E1"/>
<protein>
    <submittedName>
        <fullName evidence="1">5-formyltetrahydrofolate cyclo-ligase</fullName>
    </submittedName>
</protein>
<dbReference type="PANTHER" id="PTHR13017:SF0">
    <property type="entry name" value="METHENYLTETRAHYDROFOLATE SYNTHASE DOMAIN-CONTAINING PROTEIN"/>
    <property type="match status" value="1"/>
</dbReference>
<gene>
    <name evidence="1" type="ORF">CLV41_101599</name>
</gene>
<keyword evidence="2" id="KW-1185">Reference proteome</keyword>
<reference evidence="1 2" key="1">
    <citation type="submission" date="2018-01" db="EMBL/GenBank/DDBJ databases">
        <title>Genomic Encyclopedia of Archaeal and Bacterial Type Strains, Phase II (KMG-II): from individual species to whole genera.</title>
        <authorList>
            <person name="Goeker M."/>
        </authorList>
    </citation>
    <scope>NUCLEOTIDE SEQUENCE [LARGE SCALE GENOMIC DNA]</scope>
    <source>
        <strain evidence="1 2">DSM 17023</strain>
    </source>
</reference>
<dbReference type="Pfam" id="PF01812">
    <property type="entry name" value="5-FTHF_cyc-lig"/>
    <property type="match status" value="1"/>
</dbReference>
<organism evidence="1 2">
    <name type="scientific">Roseibium marinum</name>
    <dbReference type="NCBI Taxonomy" id="281252"/>
    <lineage>
        <taxon>Bacteria</taxon>
        <taxon>Pseudomonadati</taxon>
        <taxon>Pseudomonadota</taxon>
        <taxon>Alphaproteobacteria</taxon>
        <taxon>Hyphomicrobiales</taxon>
        <taxon>Stappiaceae</taxon>
        <taxon>Roseibium</taxon>
    </lineage>
</organism>
<evidence type="ECO:0000313" key="2">
    <source>
        <dbReference type="Proteomes" id="UP000236959"/>
    </source>
</evidence>
<name>A0A2S3V2E1_9HYPH</name>
<dbReference type="InterPro" id="IPR002698">
    <property type="entry name" value="FTHF_cligase"/>
</dbReference>
<dbReference type="PANTHER" id="PTHR13017">
    <property type="entry name" value="5-FORMYLTETRAHYDROFOLATE CYCLO-LIGASE-RELATED"/>
    <property type="match status" value="1"/>
</dbReference>
<evidence type="ECO:0000313" key="1">
    <source>
        <dbReference type="EMBL" id="POF34147.1"/>
    </source>
</evidence>
<keyword evidence="1" id="KW-0436">Ligase</keyword>
<proteinExistence type="predicted"/>
<dbReference type="Proteomes" id="UP000236959">
    <property type="component" value="Unassembled WGS sequence"/>
</dbReference>
<dbReference type="GO" id="GO:0016874">
    <property type="term" value="F:ligase activity"/>
    <property type="evidence" value="ECO:0007669"/>
    <property type="project" value="UniProtKB-KW"/>
</dbReference>
<dbReference type="Gene3D" id="3.40.50.10420">
    <property type="entry name" value="NagB/RpiA/CoA transferase-like"/>
    <property type="match status" value="1"/>
</dbReference>
<dbReference type="InterPro" id="IPR037171">
    <property type="entry name" value="NagB/RpiA_transferase-like"/>
</dbReference>